<dbReference type="EMBL" id="BGZK01000184">
    <property type="protein sequence ID" value="GBP26743.1"/>
    <property type="molecule type" value="Genomic_DNA"/>
</dbReference>
<dbReference type="OrthoDB" id="6236007at2759"/>
<comment type="caution">
    <text evidence="3">The sequence shown here is derived from an EMBL/GenBank/DDBJ whole genome shotgun (WGS) entry which is preliminary data.</text>
</comment>
<protein>
    <recommendedName>
        <fullName evidence="2">TIL domain-containing protein</fullName>
    </recommendedName>
</protein>
<reference evidence="3 4" key="1">
    <citation type="journal article" date="2019" name="Commun. Biol.">
        <title>The bagworm genome reveals a unique fibroin gene that provides high tensile strength.</title>
        <authorList>
            <person name="Kono N."/>
            <person name="Nakamura H."/>
            <person name="Ohtoshi R."/>
            <person name="Tomita M."/>
            <person name="Numata K."/>
            <person name="Arakawa K."/>
        </authorList>
    </citation>
    <scope>NUCLEOTIDE SEQUENCE [LARGE SCALE GENOMIC DNA]</scope>
</reference>
<evidence type="ECO:0000313" key="4">
    <source>
        <dbReference type="Proteomes" id="UP000299102"/>
    </source>
</evidence>
<dbReference type="Gene3D" id="2.10.25.10">
    <property type="entry name" value="Laminin"/>
    <property type="match status" value="1"/>
</dbReference>
<proteinExistence type="predicted"/>
<dbReference type="Proteomes" id="UP000299102">
    <property type="component" value="Unassembled WGS sequence"/>
</dbReference>
<dbReference type="SUPFAM" id="SSF57567">
    <property type="entry name" value="Serine protease inhibitors"/>
    <property type="match status" value="1"/>
</dbReference>
<feature type="domain" description="TIL" evidence="2">
    <location>
        <begin position="2"/>
        <end position="45"/>
    </location>
</feature>
<dbReference type="Pfam" id="PF01826">
    <property type="entry name" value="TIL"/>
    <property type="match status" value="1"/>
</dbReference>
<evidence type="ECO:0000256" key="1">
    <source>
        <dbReference type="SAM" id="MobiDB-lite"/>
    </source>
</evidence>
<sequence>MCLPLTCEALLNGSVCAKAPCIKRCNCMSGYLRKESGECIRKELCNEGTSDVRHTGRSRRRRSARSSKNEDSVEWGTTMEKQ</sequence>
<name>A0A4C1UJW1_EUMVA</name>
<accession>A0A4C1UJW1</accession>
<gene>
    <name evidence="3" type="ORF">EVAR_95254_1</name>
</gene>
<dbReference type="AlphaFoldDB" id="A0A4C1UJW1"/>
<evidence type="ECO:0000259" key="2">
    <source>
        <dbReference type="Pfam" id="PF01826"/>
    </source>
</evidence>
<keyword evidence="4" id="KW-1185">Reference proteome</keyword>
<dbReference type="CDD" id="cd19941">
    <property type="entry name" value="TIL"/>
    <property type="match status" value="1"/>
</dbReference>
<dbReference type="InterPro" id="IPR036084">
    <property type="entry name" value="Ser_inhib-like_sf"/>
</dbReference>
<feature type="compositionally biased region" description="Basic residues" evidence="1">
    <location>
        <begin position="55"/>
        <end position="65"/>
    </location>
</feature>
<evidence type="ECO:0000313" key="3">
    <source>
        <dbReference type="EMBL" id="GBP26743.1"/>
    </source>
</evidence>
<feature type="region of interest" description="Disordered" evidence="1">
    <location>
        <begin position="49"/>
        <end position="82"/>
    </location>
</feature>
<organism evidence="3 4">
    <name type="scientific">Eumeta variegata</name>
    <name type="common">Bagworm moth</name>
    <name type="synonym">Eumeta japonica</name>
    <dbReference type="NCBI Taxonomy" id="151549"/>
    <lineage>
        <taxon>Eukaryota</taxon>
        <taxon>Metazoa</taxon>
        <taxon>Ecdysozoa</taxon>
        <taxon>Arthropoda</taxon>
        <taxon>Hexapoda</taxon>
        <taxon>Insecta</taxon>
        <taxon>Pterygota</taxon>
        <taxon>Neoptera</taxon>
        <taxon>Endopterygota</taxon>
        <taxon>Lepidoptera</taxon>
        <taxon>Glossata</taxon>
        <taxon>Ditrysia</taxon>
        <taxon>Tineoidea</taxon>
        <taxon>Psychidae</taxon>
        <taxon>Oiketicinae</taxon>
        <taxon>Eumeta</taxon>
    </lineage>
</organism>
<dbReference type="InterPro" id="IPR002919">
    <property type="entry name" value="TIL_dom"/>
</dbReference>